<name>A0ABU9MC01_STUCH</name>
<dbReference type="RefSeq" id="WP_342407855.1">
    <property type="nucleotide sequence ID" value="NZ_JBCFXD010000015.1"/>
</dbReference>
<evidence type="ECO:0000313" key="2">
    <source>
        <dbReference type="Proteomes" id="UP001467669"/>
    </source>
</evidence>
<dbReference type="PANTHER" id="PTHR36154">
    <property type="entry name" value="DNA-BINDING TRANSCRIPTIONAL ACTIVATOR ALPA"/>
    <property type="match status" value="1"/>
</dbReference>
<accession>A0ABU9MC01</accession>
<keyword evidence="2" id="KW-1185">Reference proteome</keyword>
<dbReference type="Gene3D" id="1.10.238.160">
    <property type="match status" value="1"/>
</dbReference>
<dbReference type="InterPro" id="IPR010260">
    <property type="entry name" value="AlpA"/>
</dbReference>
<dbReference type="PANTHER" id="PTHR36154:SF1">
    <property type="entry name" value="DNA-BINDING TRANSCRIPTIONAL ACTIVATOR ALPA"/>
    <property type="match status" value="1"/>
</dbReference>
<dbReference type="Proteomes" id="UP001467669">
    <property type="component" value="Unassembled WGS sequence"/>
</dbReference>
<protein>
    <submittedName>
        <fullName evidence="1">AlpA family transcriptional regulator</fullName>
    </submittedName>
</protein>
<comment type="caution">
    <text evidence="1">The sequence shown here is derived from an EMBL/GenBank/DDBJ whole genome shotgun (WGS) entry which is preliminary data.</text>
</comment>
<evidence type="ECO:0000313" key="1">
    <source>
        <dbReference type="EMBL" id="MEL7560923.1"/>
    </source>
</evidence>
<sequence length="80" mass="9174">MPRLQPTPPSQSAFSYSRRFLRLPQVEQLTGFKRSHIYNLMKTGEFPSSIKLGARAVAWDSLSIEQWQKERITAAQSALH</sequence>
<organism evidence="1 2">
    <name type="scientific">Stutzerimonas chloritidismutans</name>
    <name type="common">Pseudomonas chloritidismutans</name>
    <dbReference type="NCBI Taxonomy" id="203192"/>
    <lineage>
        <taxon>Bacteria</taxon>
        <taxon>Pseudomonadati</taxon>
        <taxon>Pseudomonadota</taxon>
        <taxon>Gammaproteobacteria</taxon>
        <taxon>Pseudomonadales</taxon>
        <taxon>Pseudomonadaceae</taxon>
        <taxon>Stutzerimonas</taxon>
    </lineage>
</organism>
<proteinExistence type="predicted"/>
<reference evidence="1 2" key="1">
    <citation type="submission" date="2024-04" db="EMBL/GenBank/DDBJ databases">
        <title>Draft Genome Sequence of Isolates Cultured from Underwater Hawaii Seamounts in the North Pacific Ocean.</title>
        <authorList>
            <person name="Sharma I."/>
            <person name="Darden B."/>
            <person name="Creggett J."/>
            <person name="Taylor S."/>
            <person name="Grant M.P."/>
            <person name="Scott J."/>
            <person name="Attles S."/>
            <person name="Walker S."/>
            <person name="Johnson G."/>
            <person name="St. Cloud C."/>
        </authorList>
    </citation>
    <scope>NUCLEOTIDE SEQUENCE [LARGE SCALE GENOMIC DNA]</scope>
    <source>
        <strain evidence="1 2">03GJ23</strain>
    </source>
</reference>
<dbReference type="Pfam" id="PF05930">
    <property type="entry name" value="Phage_AlpA"/>
    <property type="match status" value="1"/>
</dbReference>
<dbReference type="InterPro" id="IPR052931">
    <property type="entry name" value="Prophage_regulatory_activator"/>
</dbReference>
<gene>
    <name evidence="1" type="ORF">AAGW23_18960</name>
</gene>
<dbReference type="EMBL" id="JBCFXD010000015">
    <property type="protein sequence ID" value="MEL7560923.1"/>
    <property type="molecule type" value="Genomic_DNA"/>
</dbReference>